<proteinExistence type="predicted"/>
<accession>A0A397W4M7</accession>
<reference evidence="1 2" key="1">
    <citation type="submission" date="2018-06" db="EMBL/GenBank/DDBJ databases">
        <title>Comparative genomics reveals the genomic features of Rhizophagus irregularis, R. cerebriforme, R. diaphanum and Gigaspora rosea, and their symbiotic lifestyle signature.</title>
        <authorList>
            <person name="Morin E."/>
            <person name="San Clemente H."/>
            <person name="Chen E.C.H."/>
            <person name="De La Providencia I."/>
            <person name="Hainaut M."/>
            <person name="Kuo A."/>
            <person name="Kohler A."/>
            <person name="Murat C."/>
            <person name="Tang N."/>
            <person name="Roy S."/>
            <person name="Loubradou J."/>
            <person name="Henrissat B."/>
            <person name="Grigoriev I.V."/>
            <person name="Corradi N."/>
            <person name="Roux C."/>
            <person name="Martin F.M."/>
        </authorList>
    </citation>
    <scope>NUCLEOTIDE SEQUENCE [LARGE SCALE GENOMIC DNA]</scope>
    <source>
        <strain evidence="1 2">DAOM 194757</strain>
    </source>
</reference>
<evidence type="ECO:0000313" key="1">
    <source>
        <dbReference type="EMBL" id="RIB29690.1"/>
    </source>
</evidence>
<protein>
    <submittedName>
        <fullName evidence="1">Uncharacterized protein</fullName>
    </submittedName>
</protein>
<sequence>MRAWNRFLYGDLKYILAYAAGGSYLQFYAIDPSFNLHIISDILDLCYLKDRVKALICIFNIHRIIRSMESLLPETAVPILTRFKRPYGDIFITDTVIEKRIFSFSTYPFSNITVLTNIYQNTKNNRNIIHAVGYPQIVNNTYKVKLAPLIDNSWMLIDLECAGIDDEIVDFGPSEDWAPEVIETKKKVT</sequence>
<dbReference type="EMBL" id="QKWP01000031">
    <property type="protein sequence ID" value="RIB29690.1"/>
    <property type="molecule type" value="Genomic_DNA"/>
</dbReference>
<dbReference type="OrthoDB" id="2328128at2759"/>
<organism evidence="1 2">
    <name type="scientific">Gigaspora rosea</name>
    <dbReference type="NCBI Taxonomy" id="44941"/>
    <lineage>
        <taxon>Eukaryota</taxon>
        <taxon>Fungi</taxon>
        <taxon>Fungi incertae sedis</taxon>
        <taxon>Mucoromycota</taxon>
        <taxon>Glomeromycotina</taxon>
        <taxon>Glomeromycetes</taxon>
        <taxon>Diversisporales</taxon>
        <taxon>Gigasporaceae</taxon>
        <taxon>Gigaspora</taxon>
    </lineage>
</organism>
<dbReference type="Proteomes" id="UP000266673">
    <property type="component" value="Unassembled WGS sequence"/>
</dbReference>
<name>A0A397W4M7_9GLOM</name>
<comment type="caution">
    <text evidence="1">The sequence shown here is derived from an EMBL/GenBank/DDBJ whole genome shotgun (WGS) entry which is preliminary data.</text>
</comment>
<evidence type="ECO:0000313" key="2">
    <source>
        <dbReference type="Proteomes" id="UP000266673"/>
    </source>
</evidence>
<keyword evidence="2" id="KW-1185">Reference proteome</keyword>
<gene>
    <name evidence="1" type="ORF">C2G38_2056057</name>
</gene>
<dbReference type="AlphaFoldDB" id="A0A397W4M7"/>